<keyword evidence="2" id="KW-0732">Signal</keyword>
<feature type="compositionally biased region" description="Polar residues" evidence="1">
    <location>
        <begin position="103"/>
        <end position="117"/>
    </location>
</feature>
<dbReference type="RefSeq" id="WP_269592496.1">
    <property type="nucleotide sequence ID" value="NZ_CP130956.1"/>
</dbReference>
<feature type="chain" id="PRO_5044718579" evidence="2">
    <location>
        <begin position="27"/>
        <end position="117"/>
    </location>
</feature>
<dbReference type="EMBL" id="CP130956">
    <property type="protein sequence ID" value="WLF51734.1"/>
    <property type="molecule type" value="Genomic_DNA"/>
</dbReference>
<evidence type="ECO:0000313" key="6">
    <source>
        <dbReference type="Proteomes" id="UP001066327"/>
    </source>
</evidence>
<organism evidence="4 7">
    <name type="scientific">Rhodococcus opacus</name>
    <name type="common">Nocardia opaca</name>
    <dbReference type="NCBI Taxonomy" id="37919"/>
    <lineage>
        <taxon>Bacteria</taxon>
        <taxon>Bacillati</taxon>
        <taxon>Actinomycetota</taxon>
        <taxon>Actinomycetes</taxon>
        <taxon>Mycobacteriales</taxon>
        <taxon>Nocardiaceae</taxon>
        <taxon>Rhodococcus</taxon>
    </lineage>
</organism>
<feature type="signal peptide" evidence="2">
    <location>
        <begin position="1"/>
        <end position="26"/>
    </location>
</feature>
<dbReference type="Proteomes" id="UP001231166">
    <property type="component" value="Plasmid pRho-VOC14-L"/>
</dbReference>
<feature type="region of interest" description="Disordered" evidence="1">
    <location>
        <begin position="97"/>
        <end position="117"/>
    </location>
</feature>
<dbReference type="EMBL" id="CP130956">
    <property type="protein sequence ID" value="WLF52469.1"/>
    <property type="molecule type" value="Genomic_DNA"/>
</dbReference>
<evidence type="ECO:0000313" key="7">
    <source>
        <dbReference type="Proteomes" id="UP001231166"/>
    </source>
</evidence>
<sequence length="117" mass="12486">MRRRRVLLVFVYVVSMVFAGGGVAAAAPGSSAGSSDLFGGQGCSTELFDGDRRLGPQTLSDLFPVAEQLAGYRRTGDLTAEQFLTKYWDPTVLPRGSYKYPSEGSSPLSEDIVNTGS</sequence>
<keyword evidence="4" id="KW-0614">Plasmid</keyword>
<geneLocation type="plasmid" evidence="4 7">
    <name>pRho-VOC14-L</name>
</geneLocation>
<evidence type="ECO:0000256" key="1">
    <source>
        <dbReference type="SAM" id="MobiDB-lite"/>
    </source>
</evidence>
<dbReference type="Proteomes" id="UP001066327">
    <property type="component" value="Unassembled WGS sequence"/>
</dbReference>
<evidence type="ECO:0000313" key="4">
    <source>
        <dbReference type="EMBL" id="WLF51734.1"/>
    </source>
</evidence>
<gene>
    <name evidence="3" type="ORF">O4328_37570</name>
    <name evidence="4" type="ORF">Q5707_40320</name>
    <name evidence="5" type="ORF">Q5707_44675</name>
</gene>
<evidence type="ECO:0000313" key="5">
    <source>
        <dbReference type="EMBL" id="WLF52469.1"/>
    </source>
</evidence>
<protein>
    <submittedName>
        <fullName evidence="4">Uncharacterized protein</fullName>
    </submittedName>
</protein>
<evidence type="ECO:0000256" key="2">
    <source>
        <dbReference type="SAM" id="SignalP"/>
    </source>
</evidence>
<keyword evidence="6" id="KW-1185">Reference proteome</keyword>
<name>A0AAX3YTE1_RHOOP</name>
<evidence type="ECO:0000313" key="3">
    <source>
        <dbReference type="EMBL" id="MCZ4589290.1"/>
    </source>
</evidence>
<dbReference type="AlphaFoldDB" id="A0AAX3YTE1"/>
<reference evidence="3" key="1">
    <citation type="submission" date="2022-12" db="EMBL/GenBank/DDBJ databases">
        <authorList>
            <person name="Krivoruchko A.V."/>
            <person name="Elkin A."/>
        </authorList>
    </citation>
    <scope>NUCLEOTIDE SEQUENCE</scope>
    <source>
        <strain evidence="3">IEGM 249</strain>
    </source>
</reference>
<dbReference type="EMBL" id="JAPWIS010000030">
    <property type="protein sequence ID" value="MCZ4589290.1"/>
    <property type="molecule type" value="Genomic_DNA"/>
</dbReference>
<accession>A0AAX3YTE1</accession>
<proteinExistence type="predicted"/>
<reference evidence="4" key="2">
    <citation type="submission" date="2023-07" db="EMBL/GenBank/DDBJ databases">
        <title>Genomic analysis of Rhodococcus opacus VOC-14 with glycol ethers degradation activity.</title>
        <authorList>
            <person name="Narkevich D.A."/>
            <person name="Hlushen A.M."/>
            <person name="Akhremchuk A.E."/>
            <person name="Sikolenko M.A."/>
            <person name="Valentovich L.N."/>
        </authorList>
    </citation>
    <scope>NUCLEOTIDE SEQUENCE</scope>
    <source>
        <strain evidence="4">VOC-14</strain>
        <plasmid evidence="4">pRho-VOC14-L</plasmid>
    </source>
</reference>